<dbReference type="FunFam" id="3.10.20.90:FF:000160">
    <property type="entry name" value="Polyubiquitin-C"/>
    <property type="match status" value="1"/>
</dbReference>
<dbReference type="AlphaFoldDB" id="A0AAD6ZL41"/>
<dbReference type="PRINTS" id="PR00348">
    <property type="entry name" value="UBIQUITIN"/>
</dbReference>
<dbReference type="InterPro" id="IPR019956">
    <property type="entry name" value="Ubiquitin_dom"/>
</dbReference>
<dbReference type="InterPro" id="IPR029071">
    <property type="entry name" value="Ubiquitin-like_domsf"/>
</dbReference>
<dbReference type="SUPFAM" id="SSF54236">
    <property type="entry name" value="Ubiquitin-like"/>
    <property type="match status" value="1"/>
</dbReference>
<dbReference type="EMBL" id="JARIHO010000042">
    <property type="protein sequence ID" value="KAJ7326373.1"/>
    <property type="molecule type" value="Genomic_DNA"/>
</dbReference>
<dbReference type="Pfam" id="PF00240">
    <property type="entry name" value="ubiquitin"/>
    <property type="match status" value="1"/>
</dbReference>
<dbReference type="PROSITE" id="PS00299">
    <property type="entry name" value="UBIQUITIN_1"/>
    <property type="match status" value="1"/>
</dbReference>
<dbReference type="Gene3D" id="3.10.20.90">
    <property type="entry name" value="Phosphatidylinositol 3-kinase Catalytic Subunit, Chain A, domain 1"/>
    <property type="match status" value="1"/>
</dbReference>
<evidence type="ECO:0000313" key="2">
    <source>
        <dbReference type="EMBL" id="KAJ7326373.1"/>
    </source>
</evidence>
<dbReference type="Proteomes" id="UP001218218">
    <property type="component" value="Unassembled WGS sequence"/>
</dbReference>
<sequence>MEPTVLTTLNVTRATSGGSVQSTIKANLPLDTPFVNLSAIVQPLIDLNFPPEKYHITPGTLALNVTKGASTYDGNLQINIEEPLAQYYKDFRRHHGRASGAKSSSESSLESIDKQAYDNKKKSLVEWNNSVITVGPAKFNFNRTLRVPDNASNYALPPGLGTFPIAKAQDYAATLPDHIKQRGGYVMPLFQREALWMSIGGGPCAIKISVGNINAITGGKRDEEPPNGVQDYVVGGKQPWLDGIATEPGVVRQFVAMKLGYGYTIEEQLSATTVGGIQIDVFPSLVGVAKFHQDRTQYLELGLDKSPQDLNIKSKEQITMTSTEFPLKTLRDMVQYGTKEPALTVFYREGPEPMHVFVKTLTGKELSVPVERSDTIGNLKAKIQDMEGIPPDQQRMIFAGKQLEDDRTLSDYNIQTESTIHLILRLRGGGYTLLDEGRMGIAAGGKITQKIYQDTYSPVVYDEENYHRVFIHTVSTAAWEMITGVVCPVTPITPELYKAHDYPWFDLYDEHLPTVHHQGAFTKVRSIATLDSASLPSYDLLDPRSPPNCPRHPTRKAACVGRPCGHPACSECFGESILANLTCVVCKQKVAKHVGFDKPIATVQRGGGSEGTWWEGEAQIQGVLSGSPNVVTLIRAEDSVCRLHGAAKTPSVPPPYMSWS</sequence>
<accession>A0AAD6ZL41</accession>
<organism evidence="2 3">
    <name type="scientific">Mycena albidolilacea</name>
    <dbReference type="NCBI Taxonomy" id="1033008"/>
    <lineage>
        <taxon>Eukaryota</taxon>
        <taxon>Fungi</taxon>
        <taxon>Dikarya</taxon>
        <taxon>Basidiomycota</taxon>
        <taxon>Agaricomycotina</taxon>
        <taxon>Agaricomycetes</taxon>
        <taxon>Agaricomycetidae</taxon>
        <taxon>Agaricales</taxon>
        <taxon>Marasmiineae</taxon>
        <taxon>Mycenaceae</taxon>
        <taxon>Mycena</taxon>
    </lineage>
</organism>
<proteinExistence type="predicted"/>
<name>A0AAD6ZL41_9AGAR</name>
<dbReference type="CDD" id="cd01803">
    <property type="entry name" value="Ubl_ubiquitin"/>
    <property type="match status" value="1"/>
</dbReference>
<dbReference type="InterPro" id="IPR000626">
    <property type="entry name" value="Ubiquitin-like_dom"/>
</dbReference>
<evidence type="ECO:0000259" key="1">
    <source>
        <dbReference type="PROSITE" id="PS50053"/>
    </source>
</evidence>
<protein>
    <recommendedName>
        <fullName evidence="1">Ubiquitin-like domain-containing protein</fullName>
    </recommendedName>
</protein>
<evidence type="ECO:0000313" key="3">
    <source>
        <dbReference type="Proteomes" id="UP001218218"/>
    </source>
</evidence>
<dbReference type="PANTHER" id="PTHR10666">
    <property type="entry name" value="UBIQUITIN"/>
    <property type="match status" value="1"/>
</dbReference>
<dbReference type="InterPro" id="IPR019954">
    <property type="entry name" value="Ubiquitin_CS"/>
</dbReference>
<reference evidence="2" key="1">
    <citation type="submission" date="2023-03" db="EMBL/GenBank/DDBJ databases">
        <title>Massive genome expansion in bonnet fungi (Mycena s.s.) driven by repeated elements and novel gene families across ecological guilds.</title>
        <authorList>
            <consortium name="Lawrence Berkeley National Laboratory"/>
            <person name="Harder C.B."/>
            <person name="Miyauchi S."/>
            <person name="Viragh M."/>
            <person name="Kuo A."/>
            <person name="Thoen E."/>
            <person name="Andreopoulos B."/>
            <person name="Lu D."/>
            <person name="Skrede I."/>
            <person name="Drula E."/>
            <person name="Henrissat B."/>
            <person name="Morin E."/>
            <person name="Kohler A."/>
            <person name="Barry K."/>
            <person name="LaButti K."/>
            <person name="Morin E."/>
            <person name="Salamov A."/>
            <person name="Lipzen A."/>
            <person name="Mereny Z."/>
            <person name="Hegedus B."/>
            <person name="Baldrian P."/>
            <person name="Stursova M."/>
            <person name="Weitz H."/>
            <person name="Taylor A."/>
            <person name="Grigoriev I.V."/>
            <person name="Nagy L.G."/>
            <person name="Martin F."/>
            <person name="Kauserud H."/>
        </authorList>
    </citation>
    <scope>NUCLEOTIDE SEQUENCE</scope>
    <source>
        <strain evidence="2">CBHHK002</strain>
    </source>
</reference>
<gene>
    <name evidence="2" type="ORF">DFH08DRAFT_338094</name>
</gene>
<comment type="caution">
    <text evidence="2">The sequence shown here is derived from an EMBL/GenBank/DDBJ whole genome shotgun (WGS) entry which is preliminary data.</text>
</comment>
<feature type="domain" description="Ubiquitin-like" evidence="1">
    <location>
        <begin position="354"/>
        <end position="429"/>
    </location>
</feature>
<dbReference type="SMART" id="SM00213">
    <property type="entry name" value="UBQ"/>
    <property type="match status" value="1"/>
</dbReference>
<dbReference type="InterPro" id="IPR050158">
    <property type="entry name" value="Ubiquitin_ubiquitin-like"/>
</dbReference>
<keyword evidence="3" id="KW-1185">Reference proteome</keyword>
<dbReference type="PROSITE" id="PS50053">
    <property type="entry name" value="UBIQUITIN_2"/>
    <property type="match status" value="1"/>
</dbReference>